<dbReference type="AlphaFoldDB" id="A0A073CY90"/>
<organism evidence="1 2">
    <name type="scientific">Planktothrix agardhii (strain NIVA-CYA 126/8)</name>
    <dbReference type="NCBI Taxonomy" id="388467"/>
    <lineage>
        <taxon>Bacteria</taxon>
        <taxon>Bacillati</taxon>
        <taxon>Cyanobacteriota</taxon>
        <taxon>Cyanophyceae</taxon>
        <taxon>Oscillatoriophycideae</taxon>
        <taxon>Oscillatoriales</taxon>
        <taxon>Microcoleaceae</taxon>
        <taxon>Planktothrix</taxon>
    </lineage>
</organism>
<proteinExistence type="predicted"/>
<reference evidence="1 2" key="1">
    <citation type="journal article" date="2014" name="Appl. Environ. Microbiol.">
        <title>Elucidation of insertion elements encoded on plasmids and in vitro construction of shuttle vectors from the toxic cyanobacterium Planktothrix.</title>
        <authorList>
            <person name="Christiansen G."/>
            <person name="Goesmann A."/>
            <person name="Kurmayer R."/>
        </authorList>
    </citation>
    <scope>NUCLEOTIDE SEQUENCE [LARGE SCALE GENOMIC DNA]</scope>
    <source>
        <strain evidence="1 2">NIVA-CYA 126/8</strain>
    </source>
</reference>
<dbReference type="RefSeq" id="WP_026787515.1">
    <property type="nucleotide sequence ID" value="NZ_CM002803.1"/>
</dbReference>
<evidence type="ECO:0000313" key="1">
    <source>
        <dbReference type="EMBL" id="KEI69020.1"/>
    </source>
</evidence>
<dbReference type="PATRIC" id="fig|388467.6.peg.4286"/>
<name>A0A073CY90_PLAA1</name>
<dbReference type="GeneID" id="77290385"/>
<dbReference type="eggNOG" id="ENOG5032TU1">
    <property type="taxonomic scope" value="Bacteria"/>
</dbReference>
<dbReference type="Proteomes" id="UP000027395">
    <property type="component" value="Chromosome"/>
</dbReference>
<dbReference type="STRING" id="388467.A19Y_4349"/>
<evidence type="ECO:0000313" key="2">
    <source>
        <dbReference type="Proteomes" id="UP000027395"/>
    </source>
</evidence>
<dbReference type="HOGENOM" id="CLU_148524_0_0_3"/>
<accession>A0A073CY90</accession>
<keyword evidence="2" id="KW-1185">Reference proteome</keyword>
<sequence>MARYTGFFVVNVGLEDIRPMMIDILKSCNLEITYQTPSSIIARENIGQVSVNQLVIAEIVFDTATAMIDETKMTVFIKNESLPLQSQNHCRDIFEQISQLIIDNRYWVLLESIAL</sequence>
<gene>
    <name evidence="1" type="ORF">A19Y_4349</name>
</gene>
<dbReference type="EMBL" id="CM002803">
    <property type="protein sequence ID" value="KEI69020.1"/>
    <property type="molecule type" value="Genomic_DNA"/>
</dbReference>
<protein>
    <submittedName>
        <fullName evidence="1">Uncharacterized protein</fullName>
    </submittedName>
</protein>